<evidence type="ECO:0000313" key="6">
    <source>
        <dbReference type="Proteomes" id="UP000269289"/>
    </source>
</evidence>
<dbReference type="AlphaFoldDB" id="A0A3M2J7P2"/>
<feature type="domain" description="PucR C-terminal helix-turn-helix" evidence="2">
    <location>
        <begin position="345"/>
        <end position="400"/>
    </location>
</feature>
<evidence type="ECO:0000256" key="1">
    <source>
        <dbReference type="ARBA" id="ARBA00006754"/>
    </source>
</evidence>
<comment type="caution">
    <text evidence="5">The sequence shown here is derived from an EMBL/GenBank/DDBJ whole genome shotgun (WGS) entry which is preliminary data.</text>
</comment>
<protein>
    <submittedName>
        <fullName evidence="5">PucR family transcriptional regulator</fullName>
    </submittedName>
</protein>
<organism evidence="5 6">
    <name type="scientific">Cellulomonas triticagri</name>
    <dbReference type="NCBI Taxonomy" id="2483352"/>
    <lineage>
        <taxon>Bacteria</taxon>
        <taxon>Bacillati</taxon>
        <taxon>Actinomycetota</taxon>
        <taxon>Actinomycetes</taxon>
        <taxon>Micrococcales</taxon>
        <taxon>Cellulomonadaceae</taxon>
        <taxon>Cellulomonas</taxon>
    </lineage>
</organism>
<accession>A0A3M2J7P2</accession>
<dbReference type="InterPro" id="IPR025751">
    <property type="entry name" value="RsbRD_N_dom"/>
</dbReference>
<evidence type="ECO:0000313" key="5">
    <source>
        <dbReference type="EMBL" id="RMI09429.1"/>
    </source>
</evidence>
<dbReference type="InterPro" id="IPR041522">
    <property type="entry name" value="CdaR_GGDEF"/>
</dbReference>
<comment type="similarity">
    <text evidence="1">Belongs to the CdaR family.</text>
</comment>
<dbReference type="Pfam" id="PF17853">
    <property type="entry name" value="GGDEF_2"/>
    <property type="match status" value="1"/>
</dbReference>
<feature type="domain" description="CdaR GGDEF-like" evidence="4">
    <location>
        <begin position="162"/>
        <end position="299"/>
    </location>
</feature>
<dbReference type="PANTHER" id="PTHR33744:SF1">
    <property type="entry name" value="DNA-BINDING TRANSCRIPTIONAL ACTIVATOR ADER"/>
    <property type="match status" value="1"/>
</dbReference>
<dbReference type="Pfam" id="PF13556">
    <property type="entry name" value="HTH_30"/>
    <property type="match status" value="1"/>
</dbReference>
<dbReference type="Proteomes" id="UP000269289">
    <property type="component" value="Unassembled WGS sequence"/>
</dbReference>
<gene>
    <name evidence="5" type="ORF">EBM89_10305</name>
</gene>
<reference evidence="5 6" key="1">
    <citation type="submission" date="2018-10" db="EMBL/GenBank/DDBJ databases">
        <title>Isolation, diversity and antifungal activity of actinobacteria from wheat.</title>
        <authorList>
            <person name="Han C."/>
        </authorList>
    </citation>
    <scope>NUCLEOTIDE SEQUENCE [LARGE SCALE GENOMIC DNA]</scope>
    <source>
        <strain evidence="5 6">NEAU-YY56</strain>
    </source>
</reference>
<keyword evidence="6" id="KW-1185">Reference proteome</keyword>
<evidence type="ECO:0000259" key="3">
    <source>
        <dbReference type="Pfam" id="PF14361"/>
    </source>
</evidence>
<dbReference type="EMBL" id="RFFI01000049">
    <property type="protein sequence ID" value="RMI09429.1"/>
    <property type="molecule type" value="Genomic_DNA"/>
</dbReference>
<feature type="domain" description="RsbT co-antagonist protein RsbRD N-terminal" evidence="3">
    <location>
        <begin position="13"/>
        <end position="147"/>
    </location>
</feature>
<evidence type="ECO:0000259" key="2">
    <source>
        <dbReference type="Pfam" id="PF13556"/>
    </source>
</evidence>
<dbReference type="InterPro" id="IPR025736">
    <property type="entry name" value="PucR_C-HTH_dom"/>
</dbReference>
<sequence length="425" mass="45438">MLRVARSMVADFEEIIGEITDRVWRSVPAYPQVVVDRGDLSGQVRDSILNVLVCVMEDRPPSEAELATAAANGERRALQGVAQAAIIQSYRNAERSLVDTFQARCARMHVPVGALRAGQQQVVTVLDQLEGAMLRTYAEMQQRIATRTVLTEPDLMNRLVSGEPIDPADLARLVRTLGLGVDDATRVVGLALAPAGPVDEDGDVDPARVAEIRHHAVAHLHAVTGTSPLSGVVRQDDGSPVVVLALPFDGPVADLGTRLAAGLDRRRTAVAALGAVGEPRRGLAAVGGSCRQAIGALAVARRRGVERDVVLFSGVLLEVLAMRDPRMVVNVQDRYLRPLAAHEHLVETLRVHLATDLSVPETARRLVVHPNTVAYRLRRVHELSGLDLHRVHDVALAVLAVGGLALGISADSHGSAALDEDAARA</sequence>
<proteinExistence type="inferred from homology"/>
<dbReference type="InterPro" id="IPR042070">
    <property type="entry name" value="PucR_C-HTH_sf"/>
</dbReference>
<dbReference type="PANTHER" id="PTHR33744">
    <property type="entry name" value="CARBOHYDRATE DIACID REGULATOR"/>
    <property type="match status" value="1"/>
</dbReference>
<dbReference type="Pfam" id="PF14361">
    <property type="entry name" value="RsbRD_N"/>
    <property type="match status" value="1"/>
</dbReference>
<dbReference type="InterPro" id="IPR051448">
    <property type="entry name" value="CdaR-like_regulators"/>
</dbReference>
<evidence type="ECO:0000259" key="4">
    <source>
        <dbReference type="Pfam" id="PF17853"/>
    </source>
</evidence>
<dbReference type="Gene3D" id="1.10.10.2840">
    <property type="entry name" value="PucR C-terminal helix-turn-helix domain"/>
    <property type="match status" value="1"/>
</dbReference>
<name>A0A3M2J7P2_9CELL</name>